<reference evidence="2 3" key="1">
    <citation type="journal article" date="2017" name="ISME J.">
        <title>Potential for microbial H2 and metal transformations associated with novel bacteria and archaea in deep terrestrial subsurface sediments.</title>
        <authorList>
            <person name="Hernsdorf A.W."/>
            <person name="Amano Y."/>
            <person name="Miyakawa K."/>
            <person name="Ise K."/>
            <person name="Suzuki Y."/>
            <person name="Anantharaman K."/>
            <person name="Probst A."/>
            <person name="Burstein D."/>
            <person name="Thomas B.C."/>
            <person name="Banfield J.F."/>
        </authorList>
    </citation>
    <scope>NUCLEOTIDE SEQUENCE [LARGE SCALE GENOMIC DNA]</scope>
    <source>
        <strain evidence="2">HGW-Dojkabacteria-1</strain>
    </source>
</reference>
<comment type="caution">
    <text evidence="2">The sequence shown here is derived from an EMBL/GenBank/DDBJ whole genome shotgun (WGS) entry which is preliminary data.</text>
</comment>
<sequence>MFLSNKTIQEYIESGKISVIGDIELESTGLAVHLGSELLIPKDGQTFDSKNPIEIKYDRYNLNNSPYILKPNNFVLGITKQSINTDKDILTMIDGRSTYARAGMTIHLCAMILDGVPFNIENSVLEIKNLGNCNILLHPGEKIGTYLFAKLSSSIEGEKDSKYTNQNSVIPPQF</sequence>
<gene>
    <name evidence="2" type="ORF">CVU76_02430</name>
</gene>
<dbReference type="GO" id="GO:0008829">
    <property type="term" value="F:dCTP deaminase activity"/>
    <property type="evidence" value="ECO:0007669"/>
    <property type="project" value="InterPro"/>
</dbReference>
<dbReference type="AlphaFoldDB" id="A0A2N2F3V4"/>
<protein>
    <recommendedName>
        <fullName evidence="4">dCTP deaminase</fullName>
    </recommendedName>
</protein>
<dbReference type="Gene3D" id="2.70.40.10">
    <property type="match status" value="1"/>
</dbReference>
<dbReference type="Pfam" id="PF22769">
    <property type="entry name" value="DCD"/>
    <property type="match status" value="1"/>
</dbReference>
<keyword evidence="1" id="KW-0546">Nucleotide metabolism</keyword>
<dbReference type="GO" id="GO:0006229">
    <property type="term" value="P:dUTP biosynthetic process"/>
    <property type="evidence" value="ECO:0007669"/>
    <property type="project" value="InterPro"/>
</dbReference>
<name>A0A2N2F3V4_9BACT</name>
<organism evidence="2 3">
    <name type="scientific">Candidatus Dojkabacteria bacterium HGW-Dojkabacteria-1</name>
    <dbReference type="NCBI Taxonomy" id="2013761"/>
    <lineage>
        <taxon>Bacteria</taxon>
        <taxon>Candidatus Dojkabacteria</taxon>
    </lineage>
</organism>
<dbReference type="InterPro" id="IPR036157">
    <property type="entry name" value="dUTPase-like_sf"/>
</dbReference>
<proteinExistence type="predicted"/>
<dbReference type="InterPro" id="IPR011962">
    <property type="entry name" value="dCTP_deaminase"/>
</dbReference>
<evidence type="ECO:0000313" key="3">
    <source>
        <dbReference type="Proteomes" id="UP000233417"/>
    </source>
</evidence>
<accession>A0A2N2F3V4</accession>
<dbReference type="SUPFAM" id="SSF51283">
    <property type="entry name" value="dUTPase-like"/>
    <property type="match status" value="1"/>
</dbReference>
<dbReference type="Proteomes" id="UP000233417">
    <property type="component" value="Unassembled WGS sequence"/>
</dbReference>
<dbReference type="EMBL" id="PHAO01000001">
    <property type="protein sequence ID" value="PKN02858.1"/>
    <property type="molecule type" value="Genomic_DNA"/>
</dbReference>
<dbReference type="PANTHER" id="PTHR42680:SF3">
    <property type="entry name" value="DCTP DEAMINASE"/>
    <property type="match status" value="1"/>
</dbReference>
<evidence type="ECO:0008006" key="4">
    <source>
        <dbReference type="Google" id="ProtNLM"/>
    </source>
</evidence>
<evidence type="ECO:0000313" key="2">
    <source>
        <dbReference type="EMBL" id="PKN02858.1"/>
    </source>
</evidence>
<evidence type="ECO:0000256" key="1">
    <source>
        <dbReference type="ARBA" id="ARBA00023080"/>
    </source>
</evidence>
<dbReference type="PANTHER" id="PTHR42680">
    <property type="entry name" value="DCTP DEAMINASE"/>
    <property type="match status" value="1"/>
</dbReference>